<proteinExistence type="predicted"/>
<keyword evidence="1" id="KW-0812">Transmembrane</keyword>
<keyword evidence="3" id="KW-1185">Reference proteome</keyword>
<comment type="caution">
    <text evidence="2">The sequence shown here is derived from an EMBL/GenBank/DDBJ whole genome shotgun (WGS) entry which is preliminary data.</text>
</comment>
<dbReference type="AlphaFoldDB" id="A0AAD5KC45"/>
<reference evidence="2" key="2">
    <citation type="submission" date="2023-02" db="EMBL/GenBank/DDBJ databases">
        <authorList>
            <consortium name="DOE Joint Genome Institute"/>
            <person name="Mondo S.J."/>
            <person name="Chang Y."/>
            <person name="Wang Y."/>
            <person name="Ahrendt S."/>
            <person name="Andreopoulos W."/>
            <person name="Barry K."/>
            <person name="Beard J."/>
            <person name="Benny G.L."/>
            <person name="Blankenship S."/>
            <person name="Bonito G."/>
            <person name="Cuomo C."/>
            <person name="Desiro A."/>
            <person name="Gervers K.A."/>
            <person name="Hundley H."/>
            <person name="Kuo A."/>
            <person name="LaButti K."/>
            <person name="Lang B.F."/>
            <person name="Lipzen A."/>
            <person name="O'Donnell K."/>
            <person name="Pangilinan J."/>
            <person name="Reynolds N."/>
            <person name="Sandor L."/>
            <person name="Smith M.W."/>
            <person name="Tsang A."/>
            <person name="Grigoriev I.V."/>
            <person name="Stajich J.E."/>
            <person name="Spatafora J.W."/>
        </authorList>
    </citation>
    <scope>NUCLEOTIDE SEQUENCE</scope>
    <source>
        <strain evidence="2">RSA 2281</strain>
    </source>
</reference>
<evidence type="ECO:0000256" key="1">
    <source>
        <dbReference type="SAM" id="Phobius"/>
    </source>
</evidence>
<dbReference type="EMBL" id="JAIXMP010000010">
    <property type="protein sequence ID" value="KAI9266445.1"/>
    <property type="molecule type" value="Genomic_DNA"/>
</dbReference>
<feature type="transmembrane region" description="Helical" evidence="1">
    <location>
        <begin position="43"/>
        <end position="63"/>
    </location>
</feature>
<evidence type="ECO:0000313" key="2">
    <source>
        <dbReference type="EMBL" id="KAI9266445.1"/>
    </source>
</evidence>
<feature type="transmembrane region" description="Helical" evidence="1">
    <location>
        <begin position="165"/>
        <end position="181"/>
    </location>
</feature>
<protein>
    <submittedName>
        <fullName evidence="2">Uncharacterized protein</fullName>
    </submittedName>
</protein>
<gene>
    <name evidence="2" type="ORF">BDA99DRAFT_570858</name>
</gene>
<keyword evidence="1" id="KW-1133">Transmembrane helix</keyword>
<name>A0AAD5KC45_9FUNG</name>
<reference evidence="2" key="1">
    <citation type="journal article" date="2022" name="IScience">
        <title>Evolution of zygomycete secretomes and the origins of terrestrial fungal ecologies.</title>
        <authorList>
            <person name="Chang Y."/>
            <person name="Wang Y."/>
            <person name="Mondo S."/>
            <person name="Ahrendt S."/>
            <person name="Andreopoulos W."/>
            <person name="Barry K."/>
            <person name="Beard J."/>
            <person name="Benny G.L."/>
            <person name="Blankenship S."/>
            <person name="Bonito G."/>
            <person name="Cuomo C."/>
            <person name="Desiro A."/>
            <person name="Gervers K.A."/>
            <person name="Hundley H."/>
            <person name="Kuo A."/>
            <person name="LaButti K."/>
            <person name="Lang B.F."/>
            <person name="Lipzen A."/>
            <person name="O'Donnell K."/>
            <person name="Pangilinan J."/>
            <person name="Reynolds N."/>
            <person name="Sandor L."/>
            <person name="Smith M.E."/>
            <person name="Tsang A."/>
            <person name="Grigoriev I.V."/>
            <person name="Stajich J.E."/>
            <person name="Spatafora J.W."/>
        </authorList>
    </citation>
    <scope>NUCLEOTIDE SEQUENCE</scope>
    <source>
        <strain evidence="2">RSA 2281</strain>
    </source>
</reference>
<keyword evidence="1" id="KW-0472">Membrane</keyword>
<organism evidence="2 3">
    <name type="scientific">Phascolomyces articulosus</name>
    <dbReference type="NCBI Taxonomy" id="60185"/>
    <lineage>
        <taxon>Eukaryota</taxon>
        <taxon>Fungi</taxon>
        <taxon>Fungi incertae sedis</taxon>
        <taxon>Mucoromycota</taxon>
        <taxon>Mucoromycotina</taxon>
        <taxon>Mucoromycetes</taxon>
        <taxon>Mucorales</taxon>
        <taxon>Lichtheimiaceae</taxon>
        <taxon>Phascolomyces</taxon>
    </lineage>
</organism>
<sequence length="191" mass="21500">MLVLIYPKKLWSELSTSSTLAHIAGGKQIILGGSQKKFLKIRCLIGMCGFVASFMVVTFYLLLQNPEQIEATNGYISRQKSAGLPCLIFIYTLKHDVKYPAKPCLKNREMTYIIAIYAEELTRKKPKTVKDRGVSGITILLYIYFTSKDINNIPSVIISLRGTSSYLYLSLVLAHMTLFFNKEFGKKGISP</sequence>
<accession>A0AAD5KC45</accession>
<evidence type="ECO:0000313" key="3">
    <source>
        <dbReference type="Proteomes" id="UP001209540"/>
    </source>
</evidence>
<dbReference type="Proteomes" id="UP001209540">
    <property type="component" value="Unassembled WGS sequence"/>
</dbReference>